<comment type="caution">
    <text evidence="4">The sequence shown here is derived from an EMBL/GenBank/DDBJ whole genome shotgun (WGS) entry which is preliminary data.</text>
</comment>
<dbReference type="PANTHER" id="PTHR35530:SF1">
    <property type="entry name" value="2-HYDROXYMUCONATE TAUTOMERASE"/>
    <property type="match status" value="1"/>
</dbReference>
<reference evidence="4" key="1">
    <citation type="submission" date="2022-01" db="EMBL/GenBank/DDBJ databases">
        <title>Gordonia xiamenensis sp. nov., isolated from surface seawater in Xiamen.</title>
        <authorList>
            <person name="He Y.F."/>
        </authorList>
    </citation>
    <scope>NUCLEOTIDE SEQUENCE</scope>
    <source>
        <strain evidence="4">GW1C4-4</strain>
    </source>
</reference>
<evidence type="ECO:0000256" key="2">
    <source>
        <dbReference type="ARBA" id="ARBA00023235"/>
    </source>
</evidence>
<evidence type="ECO:0000313" key="5">
    <source>
        <dbReference type="Proteomes" id="UP001108089"/>
    </source>
</evidence>
<dbReference type="InterPro" id="IPR004370">
    <property type="entry name" value="4-OT-like_dom"/>
</dbReference>
<dbReference type="SUPFAM" id="SSF55331">
    <property type="entry name" value="Tautomerase/MIF"/>
    <property type="match status" value="1"/>
</dbReference>
<gene>
    <name evidence="4" type="ORF">L1892_00845</name>
</gene>
<dbReference type="Gene3D" id="3.30.429.10">
    <property type="entry name" value="Macrophage Migration Inhibitory Factor"/>
    <property type="match status" value="2"/>
</dbReference>
<comment type="similarity">
    <text evidence="1">Belongs to the 4-oxalocrotonate tautomerase family.</text>
</comment>
<organism evidence="4 5">
    <name type="scientific">Gordonia tangerina</name>
    <dbReference type="NCBI Taxonomy" id="2911060"/>
    <lineage>
        <taxon>Bacteria</taxon>
        <taxon>Bacillati</taxon>
        <taxon>Actinomycetota</taxon>
        <taxon>Actinomycetes</taxon>
        <taxon>Mycobacteriales</taxon>
        <taxon>Gordoniaceae</taxon>
        <taxon>Gordonia</taxon>
    </lineage>
</organism>
<accession>A0ABS9DCU0</accession>
<sequence length="135" mass="14604">MPVAHFHLPRNTFSADEERRLAVAASETYARVLDSPIDRVRVFVVHYEPTAVAVGGRLVDEGAAVSPYFTAIVLAGRTVEQRQELASALTDVVVDVLGVERKQVRGQIVEVAPENWSIGGTPASALRAAEIAARR</sequence>
<feature type="domain" description="4-oxalocrotonate tautomerase-like" evidence="3">
    <location>
        <begin position="73"/>
        <end position="123"/>
    </location>
</feature>
<dbReference type="PANTHER" id="PTHR35530">
    <property type="entry name" value="TAUTOMERASE-RELATED"/>
    <property type="match status" value="1"/>
</dbReference>
<evidence type="ECO:0000313" key="4">
    <source>
        <dbReference type="EMBL" id="MCF3936928.1"/>
    </source>
</evidence>
<protein>
    <submittedName>
        <fullName evidence="4">Tautomerase family protein</fullName>
    </submittedName>
</protein>
<evidence type="ECO:0000259" key="3">
    <source>
        <dbReference type="Pfam" id="PF01361"/>
    </source>
</evidence>
<keyword evidence="2" id="KW-0413">Isomerase</keyword>
<keyword evidence="5" id="KW-1185">Reference proteome</keyword>
<name>A0ABS9DCU0_9ACTN</name>
<dbReference type="RefSeq" id="WP_235721554.1">
    <property type="nucleotide sequence ID" value="NZ_JAKGCU010000001.1"/>
</dbReference>
<proteinExistence type="inferred from homology"/>
<dbReference type="InterPro" id="IPR014347">
    <property type="entry name" value="Tautomerase/MIF_sf"/>
</dbReference>
<dbReference type="EMBL" id="JAKGCU010000001">
    <property type="protein sequence ID" value="MCF3936928.1"/>
    <property type="molecule type" value="Genomic_DNA"/>
</dbReference>
<evidence type="ECO:0000256" key="1">
    <source>
        <dbReference type="ARBA" id="ARBA00006723"/>
    </source>
</evidence>
<dbReference type="Proteomes" id="UP001108089">
    <property type="component" value="Unassembled WGS sequence"/>
</dbReference>
<dbReference type="Pfam" id="PF01361">
    <property type="entry name" value="Tautomerase"/>
    <property type="match status" value="1"/>
</dbReference>